<evidence type="ECO:0000256" key="18">
    <source>
        <dbReference type="SAM" id="MobiDB-lite"/>
    </source>
</evidence>
<name>A0A5N5NJU8_PANHP</name>
<dbReference type="InterPro" id="IPR003599">
    <property type="entry name" value="Ig_sub"/>
</dbReference>
<keyword evidence="14" id="KW-1015">Disulfide bond</keyword>
<feature type="domain" description="Ig-like" evidence="20">
    <location>
        <begin position="319"/>
        <end position="415"/>
    </location>
</feature>
<evidence type="ECO:0000256" key="13">
    <source>
        <dbReference type="ARBA" id="ARBA00023137"/>
    </source>
</evidence>
<evidence type="ECO:0000256" key="12">
    <source>
        <dbReference type="ARBA" id="ARBA00023136"/>
    </source>
</evidence>
<evidence type="ECO:0000256" key="14">
    <source>
        <dbReference type="ARBA" id="ARBA00023157"/>
    </source>
</evidence>
<organism evidence="21 22">
    <name type="scientific">Pangasianodon hypophthalmus</name>
    <name type="common">Striped catfish</name>
    <name type="synonym">Helicophagus hypophthalmus</name>
    <dbReference type="NCBI Taxonomy" id="310915"/>
    <lineage>
        <taxon>Eukaryota</taxon>
        <taxon>Metazoa</taxon>
        <taxon>Chordata</taxon>
        <taxon>Craniata</taxon>
        <taxon>Vertebrata</taxon>
        <taxon>Euteleostomi</taxon>
        <taxon>Actinopterygii</taxon>
        <taxon>Neopterygii</taxon>
        <taxon>Teleostei</taxon>
        <taxon>Ostariophysi</taxon>
        <taxon>Siluriformes</taxon>
        <taxon>Pangasiidae</taxon>
        <taxon>Pangasianodon</taxon>
    </lineage>
</organism>
<feature type="signal peptide" evidence="19">
    <location>
        <begin position="1"/>
        <end position="23"/>
    </location>
</feature>
<evidence type="ECO:0000256" key="15">
    <source>
        <dbReference type="ARBA" id="ARBA00023170"/>
    </source>
</evidence>
<evidence type="ECO:0000256" key="2">
    <source>
        <dbReference type="ARBA" id="ARBA00011902"/>
    </source>
</evidence>
<keyword evidence="11" id="KW-1133">Transmembrane helix</keyword>
<evidence type="ECO:0000256" key="5">
    <source>
        <dbReference type="ARBA" id="ARBA00022692"/>
    </source>
</evidence>
<keyword evidence="6 19" id="KW-0732">Signal</keyword>
<dbReference type="PANTHER" id="PTHR19890:SF10">
    <property type="entry name" value="FIBROBLAST GROWTH FACTOR RECEPTOR-LIKE 1"/>
    <property type="match status" value="1"/>
</dbReference>
<dbReference type="EMBL" id="VFJC01000009">
    <property type="protein sequence ID" value="KAB5567784.1"/>
    <property type="molecule type" value="Genomic_DNA"/>
</dbReference>
<keyword evidence="7" id="KW-0677">Repeat</keyword>
<dbReference type="GO" id="GO:0005886">
    <property type="term" value="C:plasma membrane"/>
    <property type="evidence" value="ECO:0007669"/>
    <property type="project" value="TreeGrafter"/>
</dbReference>
<dbReference type="Gene3D" id="2.60.40.10">
    <property type="entry name" value="Immunoglobulins"/>
    <property type="match status" value="4"/>
</dbReference>
<keyword evidence="5" id="KW-0812">Transmembrane</keyword>
<evidence type="ECO:0000256" key="16">
    <source>
        <dbReference type="ARBA" id="ARBA00023180"/>
    </source>
</evidence>
<evidence type="ECO:0000256" key="1">
    <source>
        <dbReference type="ARBA" id="ARBA00004167"/>
    </source>
</evidence>
<dbReference type="GO" id="GO:0005524">
    <property type="term" value="F:ATP binding"/>
    <property type="evidence" value="ECO:0007669"/>
    <property type="project" value="UniProtKB-KW"/>
</dbReference>
<feature type="domain" description="Ig-like" evidence="20">
    <location>
        <begin position="424"/>
        <end position="526"/>
    </location>
</feature>
<comment type="caution">
    <text evidence="21">The sequence shown here is derived from an EMBL/GenBank/DDBJ whole genome shotgun (WGS) entry which is preliminary data.</text>
</comment>
<protein>
    <recommendedName>
        <fullName evidence="2">receptor protein-tyrosine kinase</fullName>
        <ecNumber evidence="2">2.7.10.1</ecNumber>
    </recommendedName>
</protein>
<keyword evidence="12" id="KW-0472">Membrane</keyword>
<feature type="chain" id="PRO_5024404229" description="receptor protein-tyrosine kinase" evidence="19">
    <location>
        <begin position="24"/>
        <end position="530"/>
    </location>
</feature>
<dbReference type="AlphaFoldDB" id="A0A5N5NJU8"/>
<dbReference type="InterPro" id="IPR007110">
    <property type="entry name" value="Ig-like_dom"/>
</dbReference>
<evidence type="ECO:0000259" key="20">
    <source>
        <dbReference type="PROSITE" id="PS50835"/>
    </source>
</evidence>
<keyword evidence="13" id="KW-0829">Tyrosine-protein kinase</keyword>
<evidence type="ECO:0000256" key="19">
    <source>
        <dbReference type="SAM" id="SignalP"/>
    </source>
</evidence>
<gene>
    <name evidence="21" type="ORF">PHYPO_G00236840</name>
</gene>
<dbReference type="Pfam" id="PF07679">
    <property type="entry name" value="I-set"/>
    <property type="match status" value="4"/>
</dbReference>
<keyword evidence="17" id="KW-0393">Immunoglobulin domain</keyword>
<dbReference type="PROSITE" id="PS50835">
    <property type="entry name" value="IG_LIKE"/>
    <property type="match status" value="4"/>
</dbReference>
<reference evidence="21 22" key="1">
    <citation type="submission" date="2019-06" db="EMBL/GenBank/DDBJ databases">
        <title>A chromosome-scale genome assembly of the striped catfish, Pangasianodon hypophthalmus.</title>
        <authorList>
            <person name="Wen M."/>
            <person name="Zahm M."/>
            <person name="Roques C."/>
            <person name="Cabau C."/>
            <person name="Klopp C."/>
            <person name="Donnadieu C."/>
            <person name="Jouanno E."/>
            <person name="Avarre J.-C."/>
            <person name="Campet M."/>
            <person name="Ha T.T.T."/>
            <person name="Dugue R."/>
            <person name="Lampietro C."/>
            <person name="Louis A."/>
            <person name="Herpin A."/>
            <person name="Echchiki A."/>
            <person name="Berthelot C."/>
            <person name="Parey E."/>
            <person name="Roest-Crollius H."/>
            <person name="Braasch I."/>
            <person name="Postlethwait J."/>
            <person name="Bobe J."/>
            <person name="Montfort J."/>
            <person name="Bouchez O."/>
            <person name="Begum T."/>
            <person name="Schartl M."/>
            <person name="Guiguen Y."/>
        </authorList>
    </citation>
    <scope>NUCLEOTIDE SEQUENCE [LARGE SCALE GENOMIC DNA]</scope>
    <source>
        <strain evidence="21 22">Indonesia</strain>
        <tissue evidence="21">Blood</tissue>
    </source>
</reference>
<evidence type="ECO:0000313" key="21">
    <source>
        <dbReference type="EMBL" id="KAB5567784.1"/>
    </source>
</evidence>
<evidence type="ECO:0000256" key="7">
    <source>
        <dbReference type="ARBA" id="ARBA00022737"/>
    </source>
</evidence>
<evidence type="ECO:0000256" key="9">
    <source>
        <dbReference type="ARBA" id="ARBA00022777"/>
    </source>
</evidence>
<comment type="subcellular location">
    <subcellularLocation>
        <location evidence="1">Membrane</location>
        <topology evidence="1">Single-pass membrane protein</topology>
    </subcellularLocation>
</comment>
<keyword evidence="4" id="KW-0808">Transferase</keyword>
<dbReference type="InterPro" id="IPR003598">
    <property type="entry name" value="Ig_sub2"/>
</dbReference>
<evidence type="ECO:0000256" key="4">
    <source>
        <dbReference type="ARBA" id="ARBA00022679"/>
    </source>
</evidence>
<dbReference type="FunFam" id="2.60.40.10:FF:000016">
    <property type="entry name" value="Fibroblast growth factor receptor"/>
    <property type="match status" value="2"/>
</dbReference>
<dbReference type="InterPro" id="IPR036179">
    <property type="entry name" value="Ig-like_dom_sf"/>
</dbReference>
<evidence type="ECO:0000313" key="22">
    <source>
        <dbReference type="Proteomes" id="UP000327468"/>
    </source>
</evidence>
<dbReference type="GO" id="GO:0005007">
    <property type="term" value="F:fibroblast growth factor receptor activity"/>
    <property type="evidence" value="ECO:0007669"/>
    <property type="project" value="TreeGrafter"/>
</dbReference>
<sequence length="530" mass="59350">MMKNTMKVMLLLFSVLLTQPLQGHTRPASPEQATVPEWAQPDKMEKKLHAVPASRTVRFRCPAIGNPTPTLKWLKNGKEFKKDQRIGGFRVRESLWAIIMDSVVPSDSGNYTCVVENKYGSINHTYQLEVVERSPHRPILQAGLPANRTAVVGSDVQFECKVYSDPPAHIQWLKHIEINGRKVGEDGLPYVRVLKTAGGKTMDKEMEVLQLKNVSLEDAGVYTCLAGNSIGHSHHSAWLTVYEVALLEPTTSTLNERDNLDLKCRTKELQEVSWTKDVADGEHNRQRNAFVFEDDESASEEAKQSSSQTLFSSSQGLSPKAPEWAHPDKMEKKLHAVPASRTVRFRCLAIGNPTPTLKWLKNGKEFKKDQRIGGFKVRESLWAIIMDSVVPSDSGNYTCVVENKYGSINHTYQLEVVERSPYRPILQAGLPANRTAVVGSDVEFECKVYSDSPAHIQWLKHIEINGRKVGEDGLPYVRVLKTSVLKTMDKEMEVLQLKNVSLEDAGEYICLAGNSVGHSYHSAWLTVCEG</sequence>
<keyword evidence="16" id="KW-0325">Glycoprotein</keyword>
<accession>A0A5N5NJU8</accession>
<dbReference type="EC" id="2.7.10.1" evidence="2"/>
<feature type="compositionally biased region" description="Low complexity" evidence="18">
    <location>
        <begin position="304"/>
        <end position="318"/>
    </location>
</feature>
<feature type="region of interest" description="Disordered" evidence="18">
    <location>
        <begin position="293"/>
        <end position="324"/>
    </location>
</feature>
<dbReference type="SMART" id="SM00408">
    <property type="entry name" value="IGc2"/>
    <property type="match status" value="4"/>
</dbReference>
<proteinExistence type="predicted"/>
<dbReference type="InterPro" id="IPR013783">
    <property type="entry name" value="Ig-like_fold"/>
</dbReference>
<dbReference type="GO" id="GO:0017134">
    <property type="term" value="F:fibroblast growth factor binding"/>
    <property type="evidence" value="ECO:0007669"/>
    <property type="project" value="TreeGrafter"/>
</dbReference>
<feature type="domain" description="Ig-like" evidence="20">
    <location>
        <begin position="138"/>
        <end position="240"/>
    </location>
</feature>
<dbReference type="SUPFAM" id="SSF48726">
    <property type="entry name" value="Immunoglobulin"/>
    <property type="match status" value="4"/>
</dbReference>
<dbReference type="InterPro" id="IPR052615">
    <property type="entry name" value="FGFRL"/>
</dbReference>
<dbReference type="SMART" id="SM00409">
    <property type="entry name" value="IG"/>
    <property type="match status" value="4"/>
</dbReference>
<dbReference type="FunFam" id="2.60.40.10:FF:000020">
    <property type="entry name" value="Fibroblast growth factor receptor"/>
    <property type="match status" value="2"/>
</dbReference>
<keyword evidence="8" id="KW-0547">Nucleotide-binding</keyword>
<keyword evidence="15" id="KW-0675">Receptor</keyword>
<evidence type="ECO:0000256" key="8">
    <source>
        <dbReference type="ARBA" id="ARBA00022741"/>
    </source>
</evidence>
<dbReference type="Proteomes" id="UP000327468">
    <property type="component" value="Chromosome 8"/>
</dbReference>
<evidence type="ECO:0000256" key="10">
    <source>
        <dbReference type="ARBA" id="ARBA00022840"/>
    </source>
</evidence>
<keyword evidence="3" id="KW-0597">Phosphoprotein</keyword>
<dbReference type="PANTHER" id="PTHR19890">
    <property type="entry name" value="FIBROBLAST GROWTH FACTOR RECEPTOR"/>
    <property type="match status" value="1"/>
</dbReference>
<feature type="domain" description="Ig-like" evidence="20">
    <location>
        <begin position="30"/>
        <end position="129"/>
    </location>
</feature>
<keyword evidence="22" id="KW-1185">Reference proteome</keyword>
<evidence type="ECO:0000256" key="17">
    <source>
        <dbReference type="ARBA" id="ARBA00023319"/>
    </source>
</evidence>
<evidence type="ECO:0000256" key="11">
    <source>
        <dbReference type="ARBA" id="ARBA00022989"/>
    </source>
</evidence>
<keyword evidence="9" id="KW-0418">Kinase</keyword>
<keyword evidence="10" id="KW-0067">ATP-binding</keyword>
<evidence type="ECO:0000256" key="6">
    <source>
        <dbReference type="ARBA" id="ARBA00022729"/>
    </source>
</evidence>
<evidence type="ECO:0000256" key="3">
    <source>
        <dbReference type="ARBA" id="ARBA00022553"/>
    </source>
</evidence>
<dbReference type="InterPro" id="IPR013098">
    <property type="entry name" value="Ig_I-set"/>
</dbReference>